<dbReference type="OrthoDB" id="9801987at2"/>
<reference evidence="6 7" key="1">
    <citation type="submission" date="2015-08" db="EMBL/GenBank/DDBJ databases">
        <title>The complete genome sequence of Bacillus beveridgei MLTeJB.</title>
        <authorList>
            <person name="Hanson T.E."/>
            <person name="Mesa C."/>
            <person name="Basesman S.M."/>
            <person name="Oremland R.S."/>
        </authorList>
    </citation>
    <scope>NUCLEOTIDE SEQUENCE [LARGE SCALE GENOMIC DNA]</scope>
    <source>
        <strain evidence="6 7">MLTeJB</strain>
    </source>
</reference>
<evidence type="ECO:0000259" key="5">
    <source>
        <dbReference type="PROSITE" id="PS50893"/>
    </source>
</evidence>
<dbReference type="KEGG" id="bbev:BBEV_1574"/>
<dbReference type="Proteomes" id="UP000094463">
    <property type="component" value="Chromosome"/>
</dbReference>
<sequence>MSLEIHNLTKTFNGTTAVNGLSFNIEKGKIFGMLGANGAGKTTTFRMILGLLDPTKGHAHWKGEPLSYKRTPLVGYLPEERGLFPKLTVKEQMIYLMRLKQMTKSEIIDELRSWLERFQIQEYENKRVEELSKGNQQKIQFMASVLHNPELLILDEPFSGLDPVNADMLKEAVLDLQKNGTTIVFSSHQMHNVEELCDDVVMLKHGRALLQGDLKDIKRNYGLKSITIEADYSLDFLADMAGIEQITPSKLETTVVVSGEEAAKQIFKEITFRGYVRKFTVNDPSLHEIFIDQMGGDRHA</sequence>
<dbReference type="RefSeq" id="WP_069364970.1">
    <property type="nucleotide sequence ID" value="NZ_CP012502.1"/>
</dbReference>
<dbReference type="PATRIC" id="fig|632773.3.peg.1657"/>
<dbReference type="AlphaFoldDB" id="A0A1D7QVA1"/>
<keyword evidence="2" id="KW-0813">Transport</keyword>
<dbReference type="PANTHER" id="PTHR42711">
    <property type="entry name" value="ABC TRANSPORTER ATP-BINDING PROTEIN"/>
    <property type="match status" value="1"/>
</dbReference>
<protein>
    <submittedName>
        <fullName evidence="6">ABC transporter, ATP-binding protein</fullName>
    </submittedName>
</protein>
<evidence type="ECO:0000256" key="2">
    <source>
        <dbReference type="ARBA" id="ARBA00022448"/>
    </source>
</evidence>
<dbReference type="Pfam" id="PF00005">
    <property type="entry name" value="ABC_tran"/>
    <property type="match status" value="1"/>
</dbReference>
<dbReference type="InterPro" id="IPR025302">
    <property type="entry name" value="DrrA1/2-like_C"/>
</dbReference>
<keyword evidence="7" id="KW-1185">Reference proteome</keyword>
<proteinExistence type="inferred from homology"/>
<dbReference type="PANTHER" id="PTHR42711:SF5">
    <property type="entry name" value="ABC TRANSPORTER ATP-BINDING PROTEIN NATA"/>
    <property type="match status" value="1"/>
</dbReference>
<dbReference type="InterPro" id="IPR050763">
    <property type="entry name" value="ABC_transporter_ATP-binding"/>
</dbReference>
<dbReference type="PROSITE" id="PS50893">
    <property type="entry name" value="ABC_TRANSPORTER_2"/>
    <property type="match status" value="1"/>
</dbReference>
<organism evidence="6 7">
    <name type="scientific">Salisediminibacterium beveridgei</name>
    <dbReference type="NCBI Taxonomy" id="632773"/>
    <lineage>
        <taxon>Bacteria</taxon>
        <taxon>Bacillati</taxon>
        <taxon>Bacillota</taxon>
        <taxon>Bacilli</taxon>
        <taxon>Bacillales</taxon>
        <taxon>Bacillaceae</taxon>
        <taxon>Salisediminibacterium</taxon>
    </lineage>
</organism>
<dbReference type="STRING" id="632773.BBEV_1574"/>
<keyword evidence="4 6" id="KW-0067">ATP-binding</keyword>
<evidence type="ECO:0000256" key="3">
    <source>
        <dbReference type="ARBA" id="ARBA00022741"/>
    </source>
</evidence>
<dbReference type="GO" id="GO:0016887">
    <property type="term" value="F:ATP hydrolysis activity"/>
    <property type="evidence" value="ECO:0007669"/>
    <property type="project" value="InterPro"/>
</dbReference>
<dbReference type="Pfam" id="PF13732">
    <property type="entry name" value="DrrA1-3_C"/>
    <property type="match status" value="1"/>
</dbReference>
<feature type="domain" description="ABC transporter" evidence="5">
    <location>
        <begin position="3"/>
        <end position="230"/>
    </location>
</feature>
<evidence type="ECO:0000256" key="1">
    <source>
        <dbReference type="ARBA" id="ARBA00005417"/>
    </source>
</evidence>
<name>A0A1D7QVA1_9BACI</name>
<accession>A0A1D7QVA1</accession>
<evidence type="ECO:0000313" key="6">
    <source>
        <dbReference type="EMBL" id="AOM82935.1"/>
    </source>
</evidence>
<dbReference type="InterPro" id="IPR003593">
    <property type="entry name" value="AAA+_ATPase"/>
</dbReference>
<evidence type="ECO:0000256" key="4">
    <source>
        <dbReference type="ARBA" id="ARBA00022840"/>
    </source>
</evidence>
<comment type="similarity">
    <text evidence="1">Belongs to the ABC transporter superfamily.</text>
</comment>
<evidence type="ECO:0000313" key="7">
    <source>
        <dbReference type="Proteomes" id="UP000094463"/>
    </source>
</evidence>
<dbReference type="Gene3D" id="3.40.50.300">
    <property type="entry name" value="P-loop containing nucleotide triphosphate hydrolases"/>
    <property type="match status" value="1"/>
</dbReference>
<dbReference type="EMBL" id="CP012502">
    <property type="protein sequence ID" value="AOM82935.1"/>
    <property type="molecule type" value="Genomic_DNA"/>
</dbReference>
<dbReference type="SUPFAM" id="SSF52540">
    <property type="entry name" value="P-loop containing nucleoside triphosphate hydrolases"/>
    <property type="match status" value="1"/>
</dbReference>
<gene>
    <name evidence="6" type="ORF">BBEV_1574</name>
</gene>
<keyword evidence="3" id="KW-0547">Nucleotide-binding</keyword>
<dbReference type="GO" id="GO:0005524">
    <property type="term" value="F:ATP binding"/>
    <property type="evidence" value="ECO:0007669"/>
    <property type="project" value="UniProtKB-KW"/>
</dbReference>
<dbReference type="InterPro" id="IPR003439">
    <property type="entry name" value="ABC_transporter-like_ATP-bd"/>
</dbReference>
<dbReference type="InterPro" id="IPR027417">
    <property type="entry name" value="P-loop_NTPase"/>
</dbReference>
<dbReference type="SMART" id="SM00382">
    <property type="entry name" value="AAA"/>
    <property type="match status" value="1"/>
</dbReference>